<dbReference type="Proteomes" id="UP000326396">
    <property type="component" value="Linkage Group LG3"/>
</dbReference>
<dbReference type="EMBL" id="SZYD01000013">
    <property type="protein sequence ID" value="KAD4386060.1"/>
    <property type="molecule type" value="Genomic_DNA"/>
</dbReference>
<feature type="compositionally biased region" description="Basic and acidic residues" evidence="1">
    <location>
        <begin position="63"/>
        <end position="76"/>
    </location>
</feature>
<protein>
    <submittedName>
        <fullName evidence="2">Uncharacterized protein</fullName>
    </submittedName>
</protein>
<dbReference type="AlphaFoldDB" id="A0A5N6N8N8"/>
<proteinExistence type="predicted"/>
<accession>A0A5N6N8N8</accession>
<feature type="region of interest" description="Disordered" evidence="1">
    <location>
        <begin position="44"/>
        <end position="90"/>
    </location>
</feature>
<sequence length="90" mass="9836">MKVNAPSPTCNGILCQDKNCSLQAVGSAAVESGWRGRGSWSIGEARSAQRNGSSIRSANRQLEQLETKREIEKDGKQAATRKNSRARENF</sequence>
<gene>
    <name evidence="2" type="ORF">E3N88_26229</name>
</gene>
<keyword evidence="3" id="KW-1185">Reference proteome</keyword>
<evidence type="ECO:0000256" key="1">
    <source>
        <dbReference type="SAM" id="MobiDB-lite"/>
    </source>
</evidence>
<organism evidence="2 3">
    <name type="scientific">Mikania micrantha</name>
    <name type="common">bitter vine</name>
    <dbReference type="NCBI Taxonomy" id="192012"/>
    <lineage>
        <taxon>Eukaryota</taxon>
        <taxon>Viridiplantae</taxon>
        <taxon>Streptophyta</taxon>
        <taxon>Embryophyta</taxon>
        <taxon>Tracheophyta</taxon>
        <taxon>Spermatophyta</taxon>
        <taxon>Magnoliopsida</taxon>
        <taxon>eudicotyledons</taxon>
        <taxon>Gunneridae</taxon>
        <taxon>Pentapetalae</taxon>
        <taxon>asterids</taxon>
        <taxon>campanulids</taxon>
        <taxon>Asterales</taxon>
        <taxon>Asteraceae</taxon>
        <taxon>Asteroideae</taxon>
        <taxon>Heliantheae alliance</taxon>
        <taxon>Eupatorieae</taxon>
        <taxon>Mikania</taxon>
    </lineage>
</organism>
<feature type="compositionally biased region" description="Polar residues" evidence="1">
    <location>
        <begin position="48"/>
        <end position="62"/>
    </location>
</feature>
<comment type="caution">
    <text evidence="2">The sequence shown here is derived from an EMBL/GenBank/DDBJ whole genome shotgun (WGS) entry which is preliminary data.</text>
</comment>
<reference evidence="2 3" key="1">
    <citation type="submission" date="2019-05" db="EMBL/GenBank/DDBJ databases">
        <title>Mikania micrantha, genome provides insights into the molecular mechanism of rapid growth.</title>
        <authorList>
            <person name="Liu B."/>
        </authorList>
    </citation>
    <scope>NUCLEOTIDE SEQUENCE [LARGE SCALE GENOMIC DNA]</scope>
    <source>
        <strain evidence="2">NLD-2019</strain>
        <tissue evidence="2">Leaf</tissue>
    </source>
</reference>
<evidence type="ECO:0000313" key="2">
    <source>
        <dbReference type="EMBL" id="KAD4386060.1"/>
    </source>
</evidence>
<name>A0A5N6N8N8_9ASTR</name>
<evidence type="ECO:0000313" key="3">
    <source>
        <dbReference type="Proteomes" id="UP000326396"/>
    </source>
</evidence>